<dbReference type="InterPro" id="IPR035906">
    <property type="entry name" value="MetI-like_sf"/>
</dbReference>
<dbReference type="PANTHER" id="PTHR43470:SF4">
    <property type="entry name" value="ABC TRANSPORTER PERMEASE PROTEIN YQGI-RELATED"/>
    <property type="match status" value="1"/>
</dbReference>
<evidence type="ECO:0000313" key="11">
    <source>
        <dbReference type="Proteomes" id="UP001321804"/>
    </source>
</evidence>
<feature type="transmembrane region" description="Helical" evidence="8">
    <location>
        <begin position="268"/>
        <end position="290"/>
    </location>
</feature>
<gene>
    <name evidence="10" type="ORF">KIMC2_03690</name>
</gene>
<dbReference type="GO" id="GO:0005886">
    <property type="term" value="C:plasma membrane"/>
    <property type="evidence" value="ECO:0007669"/>
    <property type="project" value="UniProtKB-SubCell"/>
</dbReference>
<dbReference type="GO" id="GO:0035435">
    <property type="term" value="P:phosphate ion transmembrane transport"/>
    <property type="evidence" value="ECO:0007669"/>
    <property type="project" value="InterPro"/>
</dbReference>
<feature type="transmembrane region" description="Helical" evidence="8">
    <location>
        <begin position="20"/>
        <end position="41"/>
    </location>
</feature>
<dbReference type="GO" id="GO:0005315">
    <property type="term" value="F:phosphate transmembrane transporter activity"/>
    <property type="evidence" value="ECO:0007669"/>
    <property type="project" value="InterPro"/>
</dbReference>
<organism evidence="10 11">
    <name type="scientific">Xylocopilactobacillus apis</name>
    <dbReference type="NCBI Taxonomy" id="2932183"/>
    <lineage>
        <taxon>Bacteria</taxon>
        <taxon>Bacillati</taxon>
        <taxon>Bacillota</taxon>
        <taxon>Bacilli</taxon>
        <taxon>Lactobacillales</taxon>
        <taxon>Lactobacillaceae</taxon>
        <taxon>Xylocopilactobacillus</taxon>
    </lineage>
</organism>
<keyword evidence="7 8" id="KW-0472">Membrane</keyword>
<dbReference type="KEGG" id="xak:KIMC2_03690"/>
<evidence type="ECO:0000256" key="7">
    <source>
        <dbReference type="ARBA" id="ARBA00023136"/>
    </source>
</evidence>
<dbReference type="InterPro" id="IPR005672">
    <property type="entry name" value="Phosphate_PstA"/>
</dbReference>
<dbReference type="InterPro" id="IPR000515">
    <property type="entry name" value="MetI-like"/>
</dbReference>
<keyword evidence="4 8" id="KW-1003">Cell membrane</keyword>
<dbReference type="CDD" id="cd06261">
    <property type="entry name" value="TM_PBP2"/>
    <property type="match status" value="1"/>
</dbReference>
<protein>
    <recommendedName>
        <fullName evidence="8">Phosphate transport system permease protein PstA</fullName>
    </recommendedName>
</protein>
<dbReference type="Proteomes" id="UP001321804">
    <property type="component" value="Chromosome"/>
</dbReference>
<evidence type="ECO:0000256" key="6">
    <source>
        <dbReference type="ARBA" id="ARBA00022989"/>
    </source>
</evidence>
<accession>A0AAU9CPC7</accession>
<evidence type="ECO:0000313" key="10">
    <source>
        <dbReference type="EMBL" id="BDR55807.1"/>
    </source>
</evidence>
<reference evidence="10 11" key="1">
    <citation type="journal article" date="2023" name="Microbiol. Spectr.">
        <title>Symbiosis of Carpenter Bees with Uncharacterized Lactic Acid Bacteria Showing NAD Auxotrophy.</title>
        <authorList>
            <person name="Kawasaki S."/>
            <person name="Ozawa K."/>
            <person name="Mori T."/>
            <person name="Yamamoto A."/>
            <person name="Ito M."/>
            <person name="Ohkuma M."/>
            <person name="Sakamoto M."/>
            <person name="Matsutani M."/>
        </authorList>
    </citation>
    <scope>NUCLEOTIDE SEQUENCE [LARGE SCALE GENOMIC DNA]</scope>
    <source>
        <strain evidence="10 11">KimC2</strain>
    </source>
</reference>
<keyword evidence="5 8" id="KW-0812">Transmembrane</keyword>
<evidence type="ECO:0000259" key="9">
    <source>
        <dbReference type="PROSITE" id="PS50928"/>
    </source>
</evidence>
<keyword evidence="11" id="KW-1185">Reference proteome</keyword>
<proteinExistence type="inferred from homology"/>
<feature type="transmembrane region" description="Helical" evidence="8">
    <location>
        <begin position="73"/>
        <end position="94"/>
    </location>
</feature>
<evidence type="ECO:0000256" key="2">
    <source>
        <dbReference type="ARBA" id="ARBA00007069"/>
    </source>
</evidence>
<comment type="similarity">
    <text evidence="2 8">Belongs to the binding-protein-dependent transport system permease family. CysTW subfamily.</text>
</comment>
<dbReference type="EMBL" id="AP026801">
    <property type="protein sequence ID" value="BDR55807.1"/>
    <property type="molecule type" value="Genomic_DNA"/>
</dbReference>
<feature type="transmembrane region" description="Helical" evidence="8">
    <location>
        <begin position="184"/>
        <end position="204"/>
    </location>
</feature>
<sequence length="303" mass="32713">MNSAKKSRDSQFSDRVANVVFYAIAGIICLILAALLLYILITGLPHVSWKFLTSTSKSFQAGGGIGIQLFNSFYLLILTMIISIPISLGAGIWLSEYAKKNRFTDIIRTTIEILSSLPSVVVGLFGFILFVLQFHMGFSLLSGALALTIFSLPLLTTNVENALQSIHFTQREAGLALGLSRIETVWKIVIPAALPSIITGMILASGRVFGEAAALIYTAGQSAPALNFSNWNIFDISSPLSPFRPAETLAVHIWKVNSEGLIPDASQVSAGASAVLIIAVLIFNFGARYLGNRLYKHMTGNQS</sequence>
<comment type="subcellular location">
    <subcellularLocation>
        <location evidence="1 8">Cell membrane</location>
        <topology evidence="1 8">Multi-pass membrane protein</topology>
    </subcellularLocation>
</comment>
<evidence type="ECO:0000256" key="4">
    <source>
        <dbReference type="ARBA" id="ARBA00022475"/>
    </source>
</evidence>
<keyword evidence="6 8" id="KW-1133">Transmembrane helix</keyword>
<feature type="transmembrane region" description="Helical" evidence="8">
    <location>
        <begin position="140"/>
        <end position="163"/>
    </location>
</feature>
<dbReference type="Pfam" id="PF00528">
    <property type="entry name" value="BPD_transp_1"/>
    <property type="match status" value="1"/>
</dbReference>
<feature type="transmembrane region" description="Helical" evidence="8">
    <location>
        <begin position="114"/>
        <end position="134"/>
    </location>
</feature>
<dbReference type="NCBIfam" id="TIGR00974">
    <property type="entry name" value="3a0107s02c"/>
    <property type="match status" value="1"/>
</dbReference>
<dbReference type="Gene3D" id="1.10.3720.10">
    <property type="entry name" value="MetI-like"/>
    <property type="match status" value="1"/>
</dbReference>
<evidence type="ECO:0000256" key="1">
    <source>
        <dbReference type="ARBA" id="ARBA00004651"/>
    </source>
</evidence>
<feature type="domain" description="ABC transmembrane type-1" evidence="9">
    <location>
        <begin position="69"/>
        <end position="287"/>
    </location>
</feature>
<dbReference type="SUPFAM" id="SSF161098">
    <property type="entry name" value="MetI-like"/>
    <property type="match status" value="1"/>
</dbReference>
<keyword evidence="3" id="KW-0813">Transport</keyword>
<dbReference type="PANTHER" id="PTHR43470">
    <property type="entry name" value="PHOSPHATE TRANSPORT SYSTEM PERMEASE PROTEIN PSTA-RELATED"/>
    <property type="match status" value="1"/>
</dbReference>
<name>A0AAU9CPC7_9LACO</name>
<dbReference type="AlphaFoldDB" id="A0AAU9CPC7"/>
<evidence type="ECO:0000256" key="8">
    <source>
        <dbReference type="RuleBase" id="RU363043"/>
    </source>
</evidence>
<dbReference type="RefSeq" id="WP_317697419.1">
    <property type="nucleotide sequence ID" value="NZ_AP026801.1"/>
</dbReference>
<evidence type="ECO:0000256" key="5">
    <source>
        <dbReference type="ARBA" id="ARBA00022692"/>
    </source>
</evidence>
<evidence type="ECO:0000256" key="3">
    <source>
        <dbReference type="ARBA" id="ARBA00022448"/>
    </source>
</evidence>
<dbReference type="PROSITE" id="PS50928">
    <property type="entry name" value="ABC_TM1"/>
    <property type="match status" value="1"/>
</dbReference>